<comment type="caution">
    <text evidence="6">The sequence shown here is derived from an EMBL/GenBank/DDBJ whole genome shotgun (WGS) entry which is preliminary data.</text>
</comment>
<reference evidence="6" key="1">
    <citation type="submission" date="2022-12" db="EMBL/GenBank/DDBJ databases">
        <title>Draft genome assemblies for two species of Escallonia (Escalloniales).</title>
        <authorList>
            <person name="Chanderbali A."/>
            <person name="Dervinis C."/>
            <person name="Anghel I."/>
            <person name="Soltis D."/>
            <person name="Soltis P."/>
            <person name="Zapata F."/>
        </authorList>
    </citation>
    <scope>NUCLEOTIDE SEQUENCE</scope>
    <source>
        <strain evidence="6">UCBG92.1500</strain>
        <tissue evidence="6">Leaf</tissue>
    </source>
</reference>
<dbReference type="InterPro" id="IPR044604">
    <property type="entry name" value="FLZ12/13/14"/>
</dbReference>
<name>A0AA88RFQ4_9ASTE</name>
<feature type="domain" description="FLZ-type" evidence="5">
    <location>
        <begin position="166"/>
        <end position="209"/>
    </location>
</feature>
<dbReference type="Pfam" id="PF04570">
    <property type="entry name" value="zf-FLZ"/>
    <property type="match status" value="1"/>
</dbReference>
<dbReference type="PANTHER" id="PTHR47208">
    <property type="entry name" value="OS02G0174800 PROTEIN"/>
    <property type="match status" value="1"/>
</dbReference>
<dbReference type="PANTHER" id="PTHR47208:SF5">
    <property type="entry name" value="FCS-LIKE ZINC FINGER 12-RELATED"/>
    <property type="match status" value="1"/>
</dbReference>
<gene>
    <name evidence="6" type="ORF">RJ640_009161</name>
</gene>
<organism evidence="6 7">
    <name type="scientific">Escallonia rubra</name>
    <dbReference type="NCBI Taxonomy" id="112253"/>
    <lineage>
        <taxon>Eukaryota</taxon>
        <taxon>Viridiplantae</taxon>
        <taxon>Streptophyta</taxon>
        <taxon>Embryophyta</taxon>
        <taxon>Tracheophyta</taxon>
        <taxon>Spermatophyta</taxon>
        <taxon>Magnoliopsida</taxon>
        <taxon>eudicotyledons</taxon>
        <taxon>Gunneridae</taxon>
        <taxon>Pentapetalae</taxon>
        <taxon>asterids</taxon>
        <taxon>campanulids</taxon>
        <taxon>Escalloniales</taxon>
        <taxon>Escalloniaceae</taxon>
        <taxon>Escallonia</taxon>
    </lineage>
</organism>
<keyword evidence="7" id="KW-1185">Reference proteome</keyword>
<keyword evidence="3" id="KW-0862">Zinc</keyword>
<evidence type="ECO:0000256" key="4">
    <source>
        <dbReference type="PROSITE-ProRule" id="PRU01131"/>
    </source>
</evidence>
<evidence type="ECO:0000313" key="6">
    <source>
        <dbReference type="EMBL" id="KAK2985253.1"/>
    </source>
</evidence>
<dbReference type="Proteomes" id="UP001187471">
    <property type="component" value="Unassembled WGS sequence"/>
</dbReference>
<evidence type="ECO:0000256" key="2">
    <source>
        <dbReference type="ARBA" id="ARBA00022723"/>
    </source>
</evidence>
<feature type="zinc finger region" description="FLZ-type" evidence="4">
    <location>
        <begin position="166"/>
        <end position="209"/>
    </location>
</feature>
<evidence type="ECO:0000313" key="7">
    <source>
        <dbReference type="Proteomes" id="UP001187471"/>
    </source>
</evidence>
<dbReference type="InterPro" id="IPR007650">
    <property type="entry name" value="Zf-FLZ_dom"/>
</dbReference>
<dbReference type="PROSITE" id="PS51795">
    <property type="entry name" value="ZF_FLZ"/>
    <property type="match status" value="1"/>
</dbReference>
<evidence type="ECO:0000256" key="3">
    <source>
        <dbReference type="ARBA" id="ARBA00022771"/>
    </source>
</evidence>
<sequence length="239" mass="26223">MLGKRSPQVIGKLIISPMDSGNRAGSPRSPLDFKILSPRSLRNYDVGGVGLGIVAALENSGESVGEIQAKKASYSRNWIRSDPIPVKNCVGLGGRCEELRSESLEDEDYTYVTCHGPNKESYTRVYCDGGDYGRFGHDRGAKSHRVCVFDITPARFGDISAHPTADFLSSCHLCHKKLHGKDIYMYRGEKAYCSAECRSRQIANDERKEKCSSEASRSADVSNSPYTKGNIFSTGILAI</sequence>
<proteinExistence type="inferred from homology"/>
<comment type="similarity">
    <text evidence="1">Belongs to the FLZ family.</text>
</comment>
<dbReference type="GO" id="GO:0008270">
    <property type="term" value="F:zinc ion binding"/>
    <property type="evidence" value="ECO:0007669"/>
    <property type="project" value="UniProtKB-KW"/>
</dbReference>
<dbReference type="EMBL" id="JAVXUO010001178">
    <property type="protein sequence ID" value="KAK2985253.1"/>
    <property type="molecule type" value="Genomic_DNA"/>
</dbReference>
<keyword evidence="3" id="KW-0863">Zinc-finger</keyword>
<evidence type="ECO:0000259" key="5">
    <source>
        <dbReference type="PROSITE" id="PS51795"/>
    </source>
</evidence>
<dbReference type="AlphaFoldDB" id="A0AA88RFQ4"/>
<accession>A0AA88RFQ4</accession>
<keyword evidence="2" id="KW-0479">Metal-binding</keyword>
<protein>
    <recommendedName>
        <fullName evidence="5">FLZ-type domain-containing protein</fullName>
    </recommendedName>
</protein>
<evidence type="ECO:0000256" key="1">
    <source>
        <dbReference type="ARBA" id="ARBA00009374"/>
    </source>
</evidence>